<dbReference type="Proteomes" id="UP000008063">
    <property type="component" value="Unassembled WGS sequence"/>
</dbReference>
<dbReference type="GO" id="GO:0004721">
    <property type="term" value="F:phosphoprotein phosphatase activity"/>
    <property type="evidence" value="ECO:0007669"/>
    <property type="project" value="InterPro"/>
</dbReference>
<dbReference type="InterPro" id="IPR016130">
    <property type="entry name" value="Tyr_Pase_AS"/>
</dbReference>
<evidence type="ECO:0000259" key="1">
    <source>
        <dbReference type="PROSITE" id="PS50056"/>
    </source>
</evidence>
<dbReference type="InterPro" id="IPR000387">
    <property type="entry name" value="Tyr_Pase_dom"/>
</dbReference>
<dbReference type="STRING" id="936435.F8Q823"/>
<feature type="non-terminal residue" evidence="2">
    <location>
        <position position="262"/>
    </location>
</feature>
<accession>F8Q823</accession>
<sequence length="262" mass="28978">MDPANKSLVALPPPFIALDGIDNARTIDTFVRSPSVKIRPNIIHRSADPINITDVGKNQLLGRQIRTITDMRLIREPSLTLDINGVEWLFVPQLEEVSPPLALPVKYKVNVLTNNQAFIKDYAETLRTNGPAYKNFFTHLRDKPGEPVLVHCSAGKDRTGIVIALLLMVLGVHDDDIVDDYALSSVGLASAMPRLMAEFEARNQAYKDNPAALLIIHASPETMAATLELVREAFGGVENYCQKYVGLGDKDTEQIRKNLLLP</sequence>
<dbReference type="HOGENOM" id="CLU_057546_1_2_1"/>
<gene>
    <name evidence="2" type="ORF">SERLA73DRAFT_24165</name>
</gene>
<dbReference type="EMBL" id="GL945485">
    <property type="protein sequence ID" value="EGN95711.1"/>
    <property type="molecule type" value="Genomic_DNA"/>
</dbReference>
<organism evidence="3">
    <name type="scientific">Serpula lacrymans var. lacrymans (strain S7.3)</name>
    <name type="common">Dry rot fungus</name>
    <dbReference type="NCBI Taxonomy" id="936435"/>
    <lineage>
        <taxon>Eukaryota</taxon>
        <taxon>Fungi</taxon>
        <taxon>Dikarya</taxon>
        <taxon>Basidiomycota</taxon>
        <taxon>Agaricomycotina</taxon>
        <taxon>Agaricomycetes</taxon>
        <taxon>Agaricomycetidae</taxon>
        <taxon>Boletales</taxon>
        <taxon>Coniophorineae</taxon>
        <taxon>Serpulaceae</taxon>
        <taxon>Serpula</taxon>
    </lineage>
</organism>
<name>F8Q823_SERL3</name>
<dbReference type="PROSITE" id="PS00383">
    <property type="entry name" value="TYR_PHOSPHATASE_1"/>
    <property type="match status" value="1"/>
</dbReference>
<feature type="domain" description="Tyrosine specific protein phosphatases" evidence="1">
    <location>
        <begin position="134"/>
        <end position="196"/>
    </location>
</feature>
<dbReference type="AlphaFoldDB" id="F8Q823"/>
<dbReference type="PROSITE" id="PS50056">
    <property type="entry name" value="TYR_PHOSPHATASE_2"/>
    <property type="match status" value="1"/>
</dbReference>
<protein>
    <recommendedName>
        <fullName evidence="1">Tyrosine specific protein phosphatases domain-containing protein</fullName>
    </recommendedName>
</protein>
<evidence type="ECO:0000313" key="2">
    <source>
        <dbReference type="EMBL" id="EGN95711.1"/>
    </source>
</evidence>
<evidence type="ECO:0000313" key="3">
    <source>
        <dbReference type="Proteomes" id="UP000008063"/>
    </source>
</evidence>
<dbReference type="InParanoid" id="F8Q823"/>
<dbReference type="InterPro" id="IPR026893">
    <property type="entry name" value="Tyr/Ser_Pase_IphP-type"/>
</dbReference>
<proteinExistence type="predicted"/>
<dbReference type="InterPro" id="IPR029021">
    <property type="entry name" value="Prot-tyrosine_phosphatase-like"/>
</dbReference>
<dbReference type="Gene3D" id="3.90.190.10">
    <property type="entry name" value="Protein tyrosine phosphatase superfamily"/>
    <property type="match status" value="1"/>
</dbReference>
<keyword evidence="3" id="KW-1185">Reference proteome</keyword>
<dbReference type="OMA" id="IRTITDM"/>
<dbReference type="PANTHER" id="PTHR31126:SF1">
    <property type="entry name" value="TYROSINE SPECIFIC PROTEIN PHOSPHATASES DOMAIN-CONTAINING PROTEIN"/>
    <property type="match status" value="1"/>
</dbReference>
<reference evidence="3" key="1">
    <citation type="journal article" date="2011" name="Science">
        <title>The plant cell wall-decomposing machinery underlies the functional diversity of forest fungi.</title>
        <authorList>
            <person name="Eastwood D.C."/>
            <person name="Floudas D."/>
            <person name="Binder M."/>
            <person name="Majcherczyk A."/>
            <person name="Schneider P."/>
            <person name="Aerts A."/>
            <person name="Asiegbu F.O."/>
            <person name="Baker S.E."/>
            <person name="Barry K."/>
            <person name="Bendiksby M."/>
            <person name="Blumentritt M."/>
            <person name="Coutinho P.M."/>
            <person name="Cullen D."/>
            <person name="de Vries R.P."/>
            <person name="Gathman A."/>
            <person name="Goodell B."/>
            <person name="Henrissat B."/>
            <person name="Ihrmark K."/>
            <person name="Kauserud H."/>
            <person name="Kohler A."/>
            <person name="LaButti K."/>
            <person name="Lapidus A."/>
            <person name="Lavin J.L."/>
            <person name="Lee Y.-H."/>
            <person name="Lindquist E."/>
            <person name="Lilly W."/>
            <person name="Lucas S."/>
            <person name="Morin E."/>
            <person name="Murat C."/>
            <person name="Oguiza J.A."/>
            <person name="Park J."/>
            <person name="Pisabarro A.G."/>
            <person name="Riley R."/>
            <person name="Rosling A."/>
            <person name="Salamov A."/>
            <person name="Schmidt O."/>
            <person name="Schmutz J."/>
            <person name="Skrede I."/>
            <person name="Stenlid J."/>
            <person name="Wiebenga A."/>
            <person name="Xie X."/>
            <person name="Kuees U."/>
            <person name="Hibbett D.S."/>
            <person name="Hoffmeister D."/>
            <person name="Hoegberg N."/>
            <person name="Martin F."/>
            <person name="Grigoriev I.V."/>
            <person name="Watkinson S.C."/>
        </authorList>
    </citation>
    <scope>NUCLEOTIDE SEQUENCE [LARGE SCALE GENOMIC DNA]</scope>
    <source>
        <strain evidence="3">strain S7.3</strain>
    </source>
</reference>
<dbReference type="Pfam" id="PF13350">
    <property type="entry name" value="Y_phosphatase3"/>
    <property type="match status" value="1"/>
</dbReference>
<dbReference type="SUPFAM" id="SSF52799">
    <property type="entry name" value="(Phosphotyrosine protein) phosphatases II"/>
    <property type="match status" value="1"/>
</dbReference>
<dbReference type="PANTHER" id="PTHR31126">
    <property type="entry name" value="TYROSINE-PROTEIN PHOSPHATASE"/>
    <property type="match status" value="1"/>
</dbReference>